<keyword evidence="2" id="KW-0560">Oxidoreductase</keyword>
<sequence length="185" mass="20138">MAFSVQGKTAIVTGAALVSNLLHYCIDFCFATLLLENGCNCLIADLGLRPEAQALIEKYAAKSEHGGRAAFQKTDVTDWNQLEEMFVVAERTFGEIDIVCPGAGVYEPPWSNFCSPPGGKESKDSPSGGRYATMDINLVHPIRTTQIAISRILGAKTPNTSFMFQASLVKKPICLSLYTRQQNTV</sequence>
<accession>A0A1V6Q3T3</accession>
<dbReference type="Proteomes" id="UP000191612">
    <property type="component" value="Unassembled WGS sequence"/>
</dbReference>
<protein>
    <submittedName>
        <fullName evidence="3">Uncharacterized protein</fullName>
    </submittedName>
</protein>
<dbReference type="GO" id="GO:0016616">
    <property type="term" value="F:oxidoreductase activity, acting on the CH-OH group of donors, NAD or NADP as acceptor"/>
    <property type="evidence" value="ECO:0007669"/>
    <property type="project" value="TreeGrafter"/>
</dbReference>
<dbReference type="PANTHER" id="PTHR44229">
    <property type="entry name" value="15-HYDROXYPROSTAGLANDIN DEHYDROGENASE [NAD(+)]"/>
    <property type="match status" value="1"/>
</dbReference>
<keyword evidence="4" id="KW-1185">Reference proteome</keyword>
<comment type="caution">
    <text evidence="3">The sequence shown here is derived from an EMBL/GenBank/DDBJ whole genome shotgun (WGS) entry which is preliminary data.</text>
</comment>
<dbReference type="GO" id="GO:0005737">
    <property type="term" value="C:cytoplasm"/>
    <property type="evidence" value="ECO:0007669"/>
    <property type="project" value="TreeGrafter"/>
</dbReference>
<dbReference type="InterPro" id="IPR002347">
    <property type="entry name" value="SDR_fam"/>
</dbReference>
<organism evidence="3 4">
    <name type="scientific">Penicillium solitum</name>
    <dbReference type="NCBI Taxonomy" id="60172"/>
    <lineage>
        <taxon>Eukaryota</taxon>
        <taxon>Fungi</taxon>
        <taxon>Dikarya</taxon>
        <taxon>Ascomycota</taxon>
        <taxon>Pezizomycotina</taxon>
        <taxon>Eurotiomycetes</taxon>
        <taxon>Eurotiomycetidae</taxon>
        <taxon>Eurotiales</taxon>
        <taxon>Aspergillaceae</taxon>
        <taxon>Penicillium</taxon>
    </lineage>
</organism>
<dbReference type="InterPro" id="IPR036291">
    <property type="entry name" value="NAD(P)-bd_dom_sf"/>
</dbReference>
<name>A0A1V6Q3T3_9EURO</name>
<dbReference type="AlphaFoldDB" id="A0A1V6Q3T3"/>
<dbReference type="Pfam" id="PF00106">
    <property type="entry name" value="adh_short"/>
    <property type="match status" value="1"/>
</dbReference>
<dbReference type="PANTHER" id="PTHR44229:SF4">
    <property type="entry name" value="15-HYDROXYPROSTAGLANDIN DEHYDROGENASE [NAD(+)]"/>
    <property type="match status" value="1"/>
</dbReference>
<evidence type="ECO:0000256" key="1">
    <source>
        <dbReference type="ARBA" id="ARBA00006484"/>
    </source>
</evidence>
<gene>
    <name evidence="3" type="ORF">PENSOL_c137G12045</name>
</gene>
<evidence type="ECO:0000313" key="4">
    <source>
        <dbReference type="Proteomes" id="UP000191612"/>
    </source>
</evidence>
<comment type="similarity">
    <text evidence="1">Belongs to the short-chain dehydrogenases/reductases (SDR) family.</text>
</comment>
<reference evidence="4" key="1">
    <citation type="journal article" date="2017" name="Nat. Microbiol.">
        <title>Global analysis of biosynthetic gene clusters reveals vast potential of secondary metabolite production in Penicillium species.</title>
        <authorList>
            <person name="Nielsen J.C."/>
            <person name="Grijseels S."/>
            <person name="Prigent S."/>
            <person name="Ji B."/>
            <person name="Dainat J."/>
            <person name="Nielsen K.F."/>
            <person name="Frisvad J.C."/>
            <person name="Workman M."/>
            <person name="Nielsen J."/>
        </authorList>
    </citation>
    <scope>NUCLEOTIDE SEQUENCE [LARGE SCALE GENOMIC DNA]</scope>
    <source>
        <strain evidence="4">IBT 29525</strain>
    </source>
</reference>
<dbReference type="SUPFAM" id="SSF51735">
    <property type="entry name" value="NAD(P)-binding Rossmann-fold domains"/>
    <property type="match status" value="1"/>
</dbReference>
<evidence type="ECO:0000256" key="2">
    <source>
        <dbReference type="ARBA" id="ARBA00023002"/>
    </source>
</evidence>
<proteinExistence type="inferred from homology"/>
<dbReference type="STRING" id="60172.A0A1V6Q3T3"/>
<dbReference type="EMBL" id="MDYO01000136">
    <property type="protein sequence ID" value="OQD83909.1"/>
    <property type="molecule type" value="Genomic_DNA"/>
</dbReference>
<dbReference type="Gene3D" id="3.40.50.720">
    <property type="entry name" value="NAD(P)-binding Rossmann-like Domain"/>
    <property type="match status" value="1"/>
</dbReference>
<evidence type="ECO:0000313" key="3">
    <source>
        <dbReference type="EMBL" id="OQD83909.1"/>
    </source>
</evidence>